<organism evidence="3 4">
    <name type="scientific">Oreochromis niloticus</name>
    <name type="common">Nile tilapia</name>
    <name type="synonym">Tilapia nilotica</name>
    <dbReference type="NCBI Taxonomy" id="8128"/>
    <lineage>
        <taxon>Eukaryota</taxon>
        <taxon>Metazoa</taxon>
        <taxon>Chordata</taxon>
        <taxon>Craniata</taxon>
        <taxon>Vertebrata</taxon>
        <taxon>Euteleostomi</taxon>
        <taxon>Actinopterygii</taxon>
        <taxon>Neopterygii</taxon>
        <taxon>Teleostei</taxon>
        <taxon>Neoteleostei</taxon>
        <taxon>Acanthomorphata</taxon>
        <taxon>Ovalentaria</taxon>
        <taxon>Cichlomorphae</taxon>
        <taxon>Cichliformes</taxon>
        <taxon>Cichlidae</taxon>
        <taxon>African cichlids</taxon>
        <taxon>Pseudocrenilabrinae</taxon>
        <taxon>Oreochromini</taxon>
        <taxon>Oreochromis</taxon>
    </lineage>
</organism>
<feature type="compositionally biased region" description="Pro residues" evidence="1">
    <location>
        <begin position="1301"/>
        <end position="1323"/>
    </location>
</feature>
<dbReference type="SUPFAM" id="SSF52047">
    <property type="entry name" value="RNI-like"/>
    <property type="match status" value="1"/>
</dbReference>
<evidence type="ECO:0000256" key="1">
    <source>
        <dbReference type="SAM" id="MobiDB-lite"/>
    </source>
</evidence>
<proteinExistence type="predicted"/>
<dbReference type="GO" id="GO:0030027">
    <property type="term" value="C:lamellipodium"/>
    <property type="evidence" value="ECO:0007669"/>
    <property type="project" value="TreeGrafter"/>
</dbReference>
<evidence type="ECO:0000259" key="2">
    <source>
        <dbReference type="Pfam" id="PF16000"/>
    </source>
</evidence>
<dbReference type="InterPro" id="IPR051279">
    <property type="entry name" value="PP1-Reg/Actin-Interact_Protein"/>
</dbReference>
<feature type="region of interest" description="Disordered" evidence="1">
    <location>
        <begin position="1208"/>
        <end position="1227"/>
    </location>
</feature>
<feature type="compositionally biased region" description="Basic and acidic residues" evidence="1">
    <location>
        <begin position="1211"/>
        <end position="1220"/>
    </location>
</feature>
<feature type="compositionally biased region" description="Basic and acidic residues" evidence="1">
    <location>
        <begin position="795"/>
        <end position="809"/>
    </location>
</feature>
<feature type="compositionally biased region" description="Basic and acidic residues" evidence="1">
    <location>
        <begin position="1061"/>
        <end position="1082"/>
    </location>
</feature>
<dbReference type="Pfam" id="PF13516">
    <property type="entry name" value="LRR_6"/>
    <property type="match status" value="1"/>
</dbReference>
<sequence>RVNYNFSFKPNQLHLNIIVLETDRQTLYFSVLHTEDLEAMISHMTASLKRIFPDSSPGKLLKTIPPDLKDRLLTLIGAIEEQMNSQPGYCGGFSDTYAALCDFNEMPFREEIQWDVDNIYYIHNWRQFNLQDFSHLDSRDLALAVAALSFNQWFTKIYCKDLKLSVDIQQQLTYLLSRSPSLEELSLEASGLKLDFAVKMAAALKEHASSSLQSINLSGNPIEDKVFLCTTNIAGLVTCCPSTVRKEGNHVYITHTCTKLCDASVCVLQFLFKFLSSTNSLSYLDLSDTSCPLDTLFVSLSAGCCYKLVHLNLARNPFSHRKVQEVTRSIQEFFSQSCELKYVGLSATKLPPQALRLLLQGLATNKRLFGLELDLSSCELRSAGAQVIQEHISEATAIRSLDISDNSFENDMVTLVLSVGRCQSLRHLALGRNFAMKSRALTDVLQRIAQLIQDEECPLQSLSVSDSKLKTGIHILLSALGGHAALVELDISGNFIGDTGAKMLSKALMSNTSLRTLTWDRNSVTARGFQDVADALERNFTLQHMSLPLADITPSYRSNPDRTKEALHKVSVFSRFLQRLSHCSIQEDQADVLKAHEVLQHARDSLKVHASKSSLVLREDCLMLFCLQMPSLVLTEVLVSVFQELSQGLMRHADALYPRVVQRSSVCECLSECVSKRSTQTHIFIRSTLVESTGHIINNRLHELKKTLTVTLAESIVQQVLQDLKVAQDKIVKNTCNTQRLNIPELKVVESDFPTDDYSPAIWRNSFYSKSLRPACSIKSLLDADWEQQIRDRGAEREWGGGAGEKDGGGRCGLPWLPTATSLSLTASSPTLSPSTSPSPPPRTEGTPTEEAAGCGGLHRREAPFPGCCPSPGPFPRSGYTVSPMEPLPTQGQTLRHYTASRPRPRRTHTQPPSSRPQAVSKVENEASEEMGRVDEGVEEFFTKKIIPDYALSTPSVSTLLSSTSDIITSSTTTLTSPYASTDMSFTSTDVPPLSTSIPSTFSSVTTTTTLPTKNIKKKFGDFFAFKRARVARATKASGGEGGGGEGVKVKRTSIADLIRPLREAKEREREREKERGARSVEDANISNDATTTEGIPATSHHLAGDVREKRSPAQTLTMTMPPSETTPLYPTITTSPDLTTTVLSNLEEEAAPVLPARMPSPVVTRTLTGQDKQLVGTPYGERRLKVTKRALREGKSQSLILLTGLETDEKDTPTKKHASESTSSFEQKLQVMLHRMGVAKTPPAETKMSQNKDEELRKANSDGAILDKPEPPPTYMKPRTMSTSSADPRYPIRSLHPVRPDPVLPPKPALPERPIGPLPPKPAISARPPLSTLAAAGGGARPSSAPPSSSSTELSGIQSLPKPRQHMKPPPQRRAVSVHEDAFAMTQELKAVLQRSPIRFRGNRSDLPSCIEDPSSGEGQRGLLKSCS</sequence>
<dbReference type="GO" id="GO:0034315">
    <property type="term" value="P:regulation of Arp2/3 complex-mediated actin nucleation"/>
    <property type="evidence" value="ECO:0007669"/>
    <property type="project" value="TreeGrafter"/>
</dbReference>
<feature type="compositionally biased region" description="Basic and acidic residues" evidence="1">
    <location>
        <begin position="1251"/>
        <end position="1271"/>
    </location>
</feature>
<protein>
    <submittedName>
        <fullName evidence="3">Capping protein regulator and myosin 1 linker 2</fullName>
    </submittedName>
</protein>
<dbReference type="Ensembl" id="ENSONIT00000065505.1">
    <property type="protein sequence ID" value="ENSONIP00000030991.1"/>
    <property type="gene ID" value="ENSONIG00000030089.1"/>
</dbReference>
<feature type="region of interest" description="Disordered" evidence="1">
    <location>
        <begin position="879"/>
        <end position="932"/>
    </location>
</feature>
<name>A0A669B6C8_ORENI</name>
<reference evidence="4" key="1">
    <citation type="submission" date="2012-01" db="EMBL/GenBank/DDBJ databases">
        <title>The Genome Sequence of Oreochromis niloticus (Nile Tilapia).</title>
        <authorList>
            <consortium name="Broad Institute Genome Assembly Team"/>
            <consortium name="Broad Institute Sequencing Platform"/>
            <person name="Di Palma F."/>
            <person name="Johnson J."/>
            <person name="Lander E.S."/>
            <person name="Lindblad-Toh K."/>
        </authorList>
    </citation>
    <scope>NUCLEOTIDE SEQUENCE [LARGE SCALE GENOMIC DNA]</scope>
</reference>
<dbReference type="InterPro" id="IPR032675">
    <property type="entry name" value="LRR_dom_sf"/>
</dbReference>
<dbReference type="OMA" id="YIHNWRQ"/>
<feature type="compositionally biased region" description="Low complexity" evidence="1">
    <location>
        <begin position="1342"/>
        <end position="1352"/>
    </location>
</feature>
<gene>
    <name evidence="3" type="primary">carmil2</name>
</gene>
<dbReference type="Gene3D" id="6.10.140.1850">
    <property type="match status" value="1"/>
</dbReference>
<feature type="compositionally biased region" description="Low complexity" evidence="1">
    <location>
        <begin position="817"/>
        <end position="836"/>
    </location>
</feature>
<feature type="region of interest" description="Disordered" evidence="1">
    <location>
        <begin position="795"/>
        <end position="859"/>
    </location>
</feature>
<reference evidence="3" key="3">
    <citation type="submission" date="2025-09" db="UniProtKB">
        <authorList>
            <consortium name="Ensembl"/>
        </authorList>
    </citation>
    <scope>IDENTIFICATION</scope>
</reference>
<dbReference type="Pfam" id="PF16000">
    <property type="entry name" value="CARMIL_C"/>
    <property type="match status" value="2"/>
</dbReference>
<reference evidence="3" key="2">
    <citation type="submission" date="2025-08" db="UniProtKB">
        <authorList>
            <consortium name="Ensembl"/>
        </authorList>
    </citation>
    <scope>IDENTIFICATION</scope>
</reference>
<feature type="compositionally biased region" description="Polar residues" evidence="1">
    <location>
        <begin position="1113"/>
        <end position="1129"/>
    </location>
</feature>
<evidence type="ECO:0000313" key="3">
    <source>
        <dbReference type="Ensembl" id="ENSONIP00000030991.1"/>
    </source>
</evidence>
<feature type="domain" description="CARMIL C-terminal" evidence="2">
    <location>
        <begin position="883"/>
        <end position="975"/>
    </location>
</feature>
<feature type="compositionally biased region" description="Polar residues" evidence="1">
    <location>
        <begin position="1085"/>
        <end position="1094"/>
    </location>
</feature>
<feature type="compositionally biased region" description="Basic and acidic residues" evidence="1">
    <location>
        <begin position="1103"/>
        <end position="1112"/>
    </location>
</feature>
<dbReference type="InterPro" id="IPR031943">
    <property type="entry name" value="CARMIL_C"/>
</dbReference>
<dbReference type="PANTHER" id="PTHR24112:SF32">
    <property type="entry name" value="CAPPING PROTEIN, ARP2_3 AND MYOSIN-I LINKER PROTEIN 2"/>
    <property type="match status" value="1"/>
</dbReference>
<dbReference type="GO" id="GO:0016477">
    <property type="term" value="P:cell migration"/>
    <property type="evidence" value="ECO:0007669"/>
    <property type="project" value="TreeGrafter"/>
</dbReference>
<feature type="region of interest" description="Disordered" evidence="1">
    <location>
        <begin position="1061"/>
        <end position="1132"/>
    </location>
</feature>
<dbReference type="SMART" id="SM00368">
    <property type="entry name" value="LRR_RI"/>
    <property type="match status" value="5"/>
</dbReference>
<dbReference type="InterPro" id="IPR001611">
    <property type="entry name" value="Leu-rich_rpt"/>
</dbReference>
<dbReference type="Gene3D" id="3.80.10.10">
    <property type="entry name" value="Ribonuclease Inhibitor"/>
    <property type="match status" value="1"/>
</dbReference>
<keyword evidence="4" id="KW-1185">Reference proteome</keyword>
<dbReference type="PANTHER" id="PTHR24112">
    <property type="entry name" value="LEUCINE-RICH REPEAT, ISOFORM F-RELATED"/>
    <property type="match status" value="1"/>
</dbReference>
<dbReference type="Proteomes" id="UP000005207">
    <property type="component" value="Linkage group LG7"/>
</dbReference>
<evidence type="ECO:0000313" key="4">
    <source>
        <dbReference type="Proteomes" id="UP000005207"/>
    </source>
</evidence>
<feature type="compositionally biased region" description="Low complexity" evidence="1">
    <location>
        <begin position="844"/>
        <end position="853"/>
    </location>
</feature>
<accession>A0A669B6C8</accession>
<dbReference type="FunCoup" id="A0A669B6C8">
    <property type="interactions" value="35"/>
</dbReference>
<feature type="domain" description="CARMIL C-terminal" evidence="2">
    <location>
        <begin position="654"/>
        <end position="744"/>
    </location>
</feature>
<dbReference type="InParanoid" id="A0A669B6C8"/>
<dbReference type="GeneTree" id="ENSGT00940000155112"/>
<feature type="region of interest" description="Disordered" evidence="1">
    <location>
        <begin position="1240"/>
        <end position="1429"/>
    </location>
</feature>
<dbReference type="GO" id="GO:0005886">
    <property type="term" value="C:plasma membrane"/>
    <property type="evidence" value="ECO:0007669"/>
    <property type="project" value="TreeGrafter"/>
</dbReference>